<protein>
    <submittedName>
        <fullName evidence="3">Uncharacterized protein</fullName>
    </submittedName>
</protein>
<keyword evidence="2" id="KW-1133">Transmembrane helix</keyword>
<feature type="transmembrane region" description="Helical" evidence="2">
    <location>
        <begin position="139"/>
        <end position="158"/>
    </location>
</feature>
<evidence type="ECO:0000256" key="1">
    <source>
        <dbReference type="SAM" id="MobiDB-lite"/>
    </source>
</evidence>
<evidence type="ECO:0000313" key="4">
    <source>
        <dbReference type="Proteomes" id="UP000664109"/>
    </source>
</evidence>
<evidence type="ECO:0000256" key="2">
    <source>
        <dbReference type="SAM" id="Phobius"/>
    </source>
</evidence>
<proteinExistence type="predicted"/>
<feature type="transmembrane region" description="Helical" evidence="2">
    <location>
        <begin position="43"/>
        <end position="61"/>
    </location>
</feature>
<gene>
    <name evidence="3" type="ORF">JE024_09035</name>
</gene>
<dbReference type="EMBL" id="JAFEJA010000001">
    <property type="protein sequence ID" value="MBM9618869.1"/>
    <property type="molecule type" value="Genomic_DNA"/>
</dbReference>
<keyword evidence="4" id="KW-1185">Reference proteome</keyword>
<sequence length="223" mass="23498">MTPAERYRRPAAPPSERELAEDRAWRQYTEESLARAQSSAEQWRTGLGLLVTVMAAGLMLGGPGRMADLRPEWRAVLTAGLGIGFVVALCGLWAASRAAAAGGSGPADRDRVRAAHGGLAAYKAAVAARGWRDIRRARIALLVSVPLIVTMTLTSWWLPRESPAPANGPNPRVLVVTPGAVRCGELTGTGAVLTVRPAGGSGAPQRIPVTRIRSLTVVQSCPP</sequence>
<dbReference type="Proteomes" id="UP000664109">
    <property type="component" value="Unassembled WGS sequence"/>
</dbReference>
<keyword evidence="2" id="KW-0812">Transmembrane</keyword>
<name>A0ABS2UNK2_9ACTN</name>
<organism evidence="3 4">
    <name type="scientific">Streptomyces zhihengii</name>
    <dbReference type="NCBI Taxonomy" id="1818004"/>
    <lineage>
        <taxon>Bacteria</taxon>
        <taxon>Bacillati</taxon>
        <taxon>Actinomycetota</taxon>
        <taxon>Actinomycetes</taxon>
        <taxon>Kitasatosporales</taxon>
        <taxon>Streptomycetaceae</taxon>
        <taxon>Streptomyces</taxon>
    </lineage>
</organism>
<comment type="caution">
    <text evidence="3">The sequence shown here is derived from an EMBL/GenBank/DDBJ whole genome shotgun (WGS) entry which is preliminary data.</text>
</comment>
<keyword evidence="2" id="KW-0472">Membrane</keyword>
<evidence type="ECO:0000313" key="3">
    <source>
        <dbReference type="EMBL" id="MBM9618869.1"/>
    </source>
</evidence>
<dbReference type="RefSeq" id="WP_205373087.1">
    <property type="nucleotide sequence ID" value="NZ_JAFEJA010000001.1"/>
</dbReference>
<feature type="transmembrane region" description="Helical" evidence="2">
    <location>
        <begin position="73"/>
        <end position="95"/>
    </location>
</feature>
<accession>A0ABS2UNK2</accession>
<reference evidence="3 4" key="1">
    <citation type="journal article" date="2016" name="Arch. Microbiol.">
        <title>Streptomyces zhihengii sp. nov., isolated from rhizospheric soil of Psammosilene tunicoides.</title>
        <authorList>
            <person name="Huang M.J."/>
            <person name="Fei J.J."/>
            <person name="Salam N."/>
            <person name="Kim C.J."/>
            <person name="Hozzein W.N."/>
            <person name="Xiao M."/>
            <person name="Huang H.Q."/>
            <person name="Li W.J."/>
        </authorList>
    </citation>
    <scope>NUCLEOTIDE SEQUENCE [LARGE SCALE GENOMIC DNA]</scope>
    <source>
        <strain evidence="3 4">YIM T102</strain>
    </source>
</reference>
<feature type="region of interest" description="Disordered" evidence="1">
    <location>
        <begin position="1"/>
        <end position="22"/>
    </location>
</feature>